<dbReference type="RefSeq" id="WP_079490601.1">
    <property type="nucleotide sequence ID" value="NZ_FUZT01000003.1"/>
</dbReference>
<protein>
    <submittedName>
        <fullName evidence="1">Uncharacterized protein</fullName>
    </submittedName>
</protein>
<name>A0A1T5K195_9FIRM</name>
<dbReference type="STRING" id="36842.SAMN02194393_01536"/>
<organism evidence="1 2">
    <name type="scientific">Maledivibacter halophilus</name>
    <dbReference type="NCBI Taxonomy" id="36842"/>
    <lineage>
        <taxon>Bacteria</taxon>
        <taxon>Bacillati</taxon>
        <taxon>Bacillota</taxon>
        <taxon>Clostridia</taxon>
        <taxon>Peptostreptococcales</taxon>
        <taxon>Caminicellaceae</taxon>
        <taxon>Maledivibacter</taxon>
    </lineage>
</organism>
<dbReference type="Proteomes" id="UP000190285">
    <property type="component" value="Unassembled WGS sequence"/>
</dbReference>
<proteinExistence type="predicted"/>
<reference evidence="1 2" key="1">
    <citation type="submission" date="2017-02" db="EMBL/GenBank/DDBJ databases">
        <authorList>
            <person name="Peterson S.W."/>
        </authorList>
    </citation>
    <scope>NUCLEOTIDE SEQUENCE [LARGE SCALE GENOMIC DNA]</scope>
    <source>
        <strain evidence="1 2">M1</strain>
    </source>
</reference>
<keyword evidence="2" id="KW-1185">Reference proteome</keyword>
<evidence type="ECO:0000313" key="1">
    <source>
        <dbReference type="EMBL" id="SKC57374.1"/>
    </source>
</evidence>
<evidence type="ECO:0000313" key="2">
    <source>
        <dbReference type="Proteomes" id="UP000190285"/>
    </source>
</evidence>
<gene>
    <name evidence="1" type="ORF">SAMN02194393_01536</name>
</gene>
<accession>A0A1T5K195</accession>
<sequence>MEPVEVTLAEALVHGQTEVTFSYEEVEYTATLVEAYVDEAIVAVNEAANYLTMQAALEAPELGLELGAYADFTDTNKETVATNVLAARPEAGFADLAAIQEAFDAEASAIVSDAFDTAFAAINAVTVNTGGEMETAINANFADLDLQGLGAEYDELAAAQQTSVAAAVFAIKDALPAPGADNDRHEDAVAKEFYDKAELEAAFEDDTAMPAAALAQLNAAGDAAAVLVAFELESLGLVFPAEYEAMSDDDKTAVATAVHGAVGALTLAQAQVALDDAVLAQIQANEDNAASKAALLAVNEATNAVEMRLGLESTDFATATPKADIDAKNYTSEQKTWLAEEVIELRDALEDYADDNNRNAEAVAGVIYDETELDTIVTTAIGTIDARIAAITTAEASLAAIPTPVEDYQLNAARDGIDVDDAATPLAAEVTDARTDVDAAVTAGAVEADLEGIEVLTAAEAKVQELESEIAVIAAVDAVNAADGDTTAIRVALTAEELGLDAYNALSLTDKNTVAAAIDLAIDDLQAYADDNTRNENALANEFYDLAELEAAVVEAIANLE</sequence>
<dbReference type="EMBL" id="FUZT01000003">
    <property type="protein sequence ID" value="SKC57374.1"/>
    <property type="molecule type" value="Genomic_DNA"/>
</dbReference>
<dbReference type="AlphaFoldDB" id="A0A1T5K195"/>
<dbReference type="OrthoDB" id="9802993at2"/>